<dbReference type="Gene3D" id="3.30.450.20">
    <property type="entry name" value="PAS domain"/>
    <property type="match status" value="3"/>
</dbReference>
<dbReference type="InterPro" id="IPR036097">
    <property type="entry name" value="HisK_dim/P_sf"/>
</dbReference>
<dbReference type="GO" id="GO:0000155">
    <property type="term" value="F:phosphorelay sensor kinase activity"/>
    <property type="evidence" value="ECO:0007669"/>
    <property type="project" value="InterPro"/>
</dbReference>
<evidence type="ECO:0000313" key="6">
    <source>
        <dbReference type="EMBL" id="QHT70098.1"/>
    </source>
</evidence>
<dbReference type="GO" id="GO:0006355">
    <property type="term" value="P:regulation of DNA-templated transcription"/>
    <property type="evidence" value="ECO:0007669"/>
    <property type="project" value="InterPro"/>
</dbReference>
<feature type="domain" description="PAS" evidence="4">
    <location>
        <begin position="238"/>
        <end position="284"/>
    </location>
</feature>
<dbReference type="PANTHER" id="PTHR44757:SF2">
    <property type="entry name" value="BIOFILM ARCHITECTURE MAINTENANCE PROTEIN MBAA"/>
    <property type="match status" value="1"/>
</dbReference>
<dbReference type="InterPro" id="IPR031621">
    <property type="entry name" value="HisKA_7TM"/>
</dbReference>
<proteinExistence type="predicted"/>
<reference evidence="6 7" key="1">
    <citation type="submission" date="2020-01" db="EMBL/GenBank/DDBJ databases">
        <authorList>
            <person name="Kim M.K."/>
        </authorList>
    </citation>
    <scope>NUCLEOTIDE SEQUENCE [LARGE SCALE GENOMIC DNA]</scope>
    <source>
        <strain evidence="6 7">172606-1</strain>
    </source>
</reference>
<dbReference type="SUPFAM" id="SSF47384">
    <property type="entry name" value="Homodimeric domain of signal transducing histidine kinase"/>
    <property type="match status" value="1"/>
</dbReference>
<organism evidence="6 7">
    <name type="scientific">Rhodocytophaga rosea</name>
    <dbReference type="NCBI Taxonomy" id="2704465"/>
    <lineage>
        <taxon>Bacteria</taxon>
        <taxon>Pseudomonadati</taxon>
        <taxon>Bacteroidota</taxon>
        <taxon>Cytophagia</taxon>
        <taxon>Cytophagales</taxon>
        <taxon>Rhodocytophagaceae</taxon>
        <taxon>Rhodocytophaga</taxon>
    </lineage>
</organism>
<sequence>MELQYNLFSITLLTSGVVMAIMALFIFQRLSGTCNGFVWIMASISIWTFFYGLELACTSFNDMVLWLNMEYIGIATLPANWIIFVLRFTGKDKWLKPITLIPILLIPICTLLLIWTNPWHHLQYVAISMDTSGPFPLLAMKHGIWYWVFTFYFYLMLILGSLIMLYTFRKAHSLYRKQNVIILIGAFTPWIINLFYLFEIRPYKHIDLTPYGLMVTGFVISFGLLKLKLLDLVPVAREKVIEAMQEGVLVLDAENRIIDCNTWLRKLLNWEMSQIVGKSIFDILPQATELNQLIKERDSRTVEFELCTEVVTHSQVKYLEVESTVFLKHPTHNTGLLLLVRDITARKQAEKQAKAAYQLLAGVLNSSLSGVMAFRSVRDAQQQITDFTCIACNERAKYIFDPAGHDLVGTFMLEEVPLLRENGFFTAYVQVVETGRPMEREVHFLHRKQLLWLQITAVKLEDGITITFTNISERKKAEQLLQHNQANLSALIENTSDLIWSIDSNYQFMTINSAFKKVYSPSGDKAPEIGDVLNLQKLHSQQAALWKYFYDRAWQGQAFTVETLIKVENALQTFECSLNPIRNLTGKVEGITVFSRNITQRKEAENEIKLARTAAENANQFKTRFLANITHEIRTPINAILGSVRF</sequence>
<keyword evidence="3" id="KW-1133">Transmembrane helix</keyword>
<feature type="transmembrane region" description="Helical" evidence="3">
    <location>
        <begin position="34"/>
        <end position="53"/>
    </location>
</feature>
<name>A0A6C0GPV4_9BACT</name>
<accession>A0A6C0GPV4</accession>
<dbReference type="EC" id="2.7.13.3" evidence="2"/>
<feature type="transmembrane region" description="Helical" evidence="3">
    <location>
        <begin position="6"/>
        <end position="27"/>
    </location>
</feature>
<dbReference type="SMART" id="SM00091">
    <property type="entry name" value="PAS"/>
    <property type="match status" value="2"/>
</dbReference>
<evidence type="ECO:0000256" key="2">
    <source>
        <dbReference type="ARBA" id="ARBA00012438"/>
    </source>
</evidence>
<evidence type="ECO:0000313" key="7">
    <source>
        <dbReference type="Proteomes" id="UP000480178"/>
    </source>
</evidence>
<evidence type="ECO:0000259" key="5">
    <source>
        <dbReference type="PROSITE" id="PS50113"/>
    </source>
</evidence>
<dbReference type="Pfam" id="PF00512">
    <property type="entry name" value="HisKA"/>
    <property type="match status" value="1"/>
</dbReference>
<keyword evidence="3" id="KW-0472">Membrane</keyword>
<dbReference type="PANTHER" id="PTHR44757">
    <property type="entry name" value="DIGUANYLATE CYCLASE DGCP"/>
    <property type="match status" value="1"/>
</dbReference>
<dbReference type="Gene3D" id="1.10.287.130">
    <property type="match status" value="1"/>
</dbReference>
<dbReference type="KEGG" id="rhoz:GXP67_27355"/>
<dbReference type="InterPro" id="IPR013767">
    <property type="entry name" value="PAS_fold"/>
</dbReference>
<dbReference type="PROSITE" id="PS50113">
    <property type="entry name" value="PAC"/>
    <property type="match status" value="2"/>
</dbReference>
<dbReference type="CDD" id="cd00130">
    <property type="entry name" value="PAS"/>
    <property type="match status" value="1"/>
</dbReference>
<protein>
    <recommendedName>
        <fullName evidence="2">histidine kinase</fullName>
        <ecNumber evidence="2">2.7.13.3</ecNumber>
    </recommendedName>
</protein>
<gene>
    <name evidence="6" type="ORF">GXP67_27355</name>
</gene>
<feature type="domain" description="PAC" evidence="5">
    <location>
        <begin position="557"/>
        <end position="610"/>
    </location>
</feature>
<dbReference type="Pfam" id="PF08448">
    <property type="entry name" value="PAS_4"/>
    <property type="match status" value="2"/>
</dbReference>
<dbReference type="PROSITE" id="PS50112">
    <property type="entry name" value="PAS"/>
    <property type="match status" value="1"/>
</dbReference>
<dbReference type="InterPro" id="IPR052155">
    <property type="entry name" value="Biofilm_reg_signaling"/>
</dbReference>
<feature type="domain" description="PAC" evidence="5">
    <location>
        <begin position="300"/>
        <end position="355"/>
    </location>
</feature>
<dbReference type="Proteomes" id="UP000480178">
    <property type="component" value="Chromosome"/>
</dbReference>
<dbReference type="InterPro" id="IPR013656">
    <property type="entry name" value="PAS_4"/>
</dbReference>
<feature type="transmembrane region" description="Helical" evidence="3">
    <location>
        <begin position="65"/>
        <end position="86"/>
    </location>
</feature>
<dbReference type="Pfam" id="PF00989">
    <property type="entry name" value="PAS"/>
    <property type="match status" value="1"/>
</dbReference>
<dbReference type="SUPFAM" id="SSF55785">
    <property type="entry name" value="PYP-like sensor domain (PAS domain)"/>
    <property type="match status" value="3"/>
</dbReference>
<comment type="catalytic activity">
    <reaction evidence="1">
        <text>ATP + protein L-histidine = ADP + protein N-phospho-L-histidine.</text>
        <dbReference type="EC" id="2.7.13.3"/>
    </reaction>
</comment>
<dbReference type="AlphaFoldDB" id="A0A6C0GPV4"/>
<dbReference type="EMBL" id="CP048222">
    <property type="protein sequence ID" value="QHT70098.1"/>
    <property type="molecule type" value="Genomic_DNA"/>
</dbReference>
<evidence type="ECO:0000256" key="1">
    <source>
        <dbReference type="ARBA" id="ARBA00000085"/>
    </source>
</evidence>
<dbReference type="Pfam" id="PF16927">
    <property type="entry name" value="HisKA_7TM"/>
    <property type="match status" value="1"/>
</dbReference>
<dbReference type="InterPro" id="IPR000014">
    <property type="entry name" value="PAS"/>
</dbReference>
<dbReference type="InterPro" id="IPR000700">
    <property type="entry name" value="PAS-assoc_C"/>
</dbReference>
<dbReference type="InterPro" id="IPR035965">
    <property type="entry name" value="PAS-like_dom_sf"/>
</dbReference>
<evidence type="ECO:0000259" key="4">
    <source>
        <dbReference type="PROSITE" id="PS50112"/>
    </source>
</evidence>
<evidence type="ECO:0000256" key="3">
    <source>
        <dbReference type="SAM" id="Phobius"/>
    </source>
</evidence>
<keyword evidence="3" id="KW-0812">Transmembrane</keyword>
<feature type="transmembrane region" description="Helical" evidence="3">
    <location>
        <begin position="98"/>
        <end position="115"/>
    </location>
</feature>
<dbReference type="NCBIfam" id="TIGR00229">
    <property type="entry name" value="sensory_box"/>
    <property type="match status" value="2"/>
</dbReference>
<keyword evidence="7" id="KW-1185">Reference proteome</keyword>
<dbReference type="InterPro" id="IPR003661">
    <property type="entry name" value="HisK_dim/P_dom"/>
</dbReference>
<feature type="transmembrane region" description="Helical" evidence="3">
    <location>
        <begin position="144"/>
        <end position="168"/>
    </location>
</feature>
<feature type="transmembrane region" description="Helical" evidence="3">
    <location>
        <begin position="180"/>
        <end position="198"/>
    </location>
</feature>
<dbReference type="CDD" id="cd00082">
    <property type="entry name" value="HisKA"/>
    <property type="match status" value="1"/>
</dbReference>